<organism evidence="1 2">
    <name type="scientific">Armillaria borealis</name>
    <dbReference type="NCBI Taxonomy" id="47425"/>
    <lineage>
        <taxon>Eukaryota</taxon>
        <taxon>Fungi</taxon>
        <taxon>Dikarya</taxon>
        <taxon>Basidiomycota</taxon>
        <taxon>Agaricomycotina</taxon>
        <taxon>Agaricomycetes</taxon>
        <taxon>Agaricomycetidae</taxon>
        <taxon>Agaricales</taxon>
        <taxon>Marasmiineae</taxon>
        <taxon>Physalacriaceae</taxon>
        <taxon>Armillaria</taxon>
    </lineage>
</organism>
<dbReference type="EMBL" id="JAUEPT010000011">
    <property type="protein sequence ID" value="KAK0447581.1"/>
    <property type="molecule type" value="Genomic_DNA"/>
</dbReference>
<dbReference type="AlphaFoldDB" id="A0AA39JTL4"/>
<evidence type="ECO:0000313" key="1">
    <source>
        <dbReference type="EMBL" id="KAK0447581.1"/>
    </source>
</evidence>
<evidence type="ECO:0000313" key="2">
    <source>
        <dbReference type="Proteomes" id="UP001175226"/>
    </source>
</evidence>
<comment type="caution">
    <text evidence="1">The sequence shown here is derived from an EMBL/GenBank/DDBJ whole genome shotgun (WGS) entry which is preliminary data.</text>
</comment>
<reference evidence="1" key="1">
    <citation type="submission" date="2023-06" db="EMBL/GenBank/DDBJ databases">
        <authorList>
            <consortium name="Lawrence Berkeley National Laboratory"/>
            <person name="Ahrendt S."/>
            <person name="Sahu N."/>
            <person name="Indic B."/>
            <person name="Wong-Bajracharya J."/>
            <person name="Merenyi Z."/>
            <person name="Ke H.-M."/>
            <person name="Monk M."/>
            <person name="Kocsube S."/>
            <person name="Drula E."/>
            <person name="Lipzen A."/>
            <person name="Balint B."/>
            <person name="Henrissat B."/>
            <person name="Andreopoulos B."/>
            <person name="Martin F.M."/>
            <person name="Harder C.B."/>
            <person name="Rigling D."/>
            <person name="Ford K.L."/>
            <person name="Foster G.D."/>
            <person name="Pangilinan J."/>
            <person name="Papanicolaou A."/>
            <person name="Barry K."/>
            <person name="LaButti K."/>
            <person name="Viragh M."/>
            <person name="Koriabine M."/>
            <person name="Yan M."/>
            <person name="Riley R."/>
            <person name="Champramary S."/>
            <person name="Plett K.L."/>
            <person name="Tsai I.J."/>
            <person name="Slot J."/>
            <person name="Sipos G."/>
            <person name="Plett J."/>
            <person name="Nagy L.G."/>
            <person name="Grigoriev I.V."/>
        </authorList>
    </citation>
    <scope>NUCLEOTIDE SEQUENCE</scope>
    <source>
        <strain evidence="1">FPL87.14</strain>
    </source>
</reference>
<sequence length="150" mass="16667">MICGKIGAEEMERFGRLVRLRSRSASTPVRILPTMMVFISSCPFSITNVNNDCNRSFVDEHDTVTQLTQPLKNGHRFRLMLSSRASRCRAPKLSDIRSASMSTPCSNALSTFASLWNSQLKFLSCGFNQPHIFIMCQGEVDGRSGGDELG</sequence>
<name>A0AA39JTL4_9AGAR</name>
<proteinExistence type="predicted"/>
<gene>
    <name evidence="1" type="ORF">EV421DRAFT_148738</name>
</gene>
<keyword evidence="2" id="KW-1185">Reference proteome</keyword>
<accession>A0AA39JTL4</accession>
<protein>
    <submittedName>
        <fullName evidence="1">Uncharacterized protein</fullName>
    </submittedName>
</protein>
<dbReference type="Proteomes" id="UP001175226">
    <property type="component" value="Unassembled WGS sequence"/>
</dbReference>